<feature type="region of interest" description="Disordered" evidence="1">
    <location>
        <begin position="1"/>
        <end position="34"/>
    </location>
</feature>
<gene>
    <name evidence="2" type="ORF">ERS007739_00102</name>
</gene>
<evidence type="ECO:0000313" key="3">
    <source>
        <dbReference type="Proteomes" id="UP000039021"/>
    </source>
</evidence>
<dbReference type="Proteomes" id="UP000039021">
    <property type="component" value="Unassembled WGS sequence"/>
</dbReference>
<protein>
    <submittedName>
        <fullName evidence="2">Uncharacterized protein</fullName>
    </submittedName>
</protein>
<comment type="caution">
    <text evidence="2">The sequence shown here is derived from an EMBL/GenBank/DDBJ whole genome shotgun (WGS) entry which is preliminary data.</text>
</comment>
<feature type="compositionally biased region" description="Polar residues" evidence="1">
    <location>
        <begin position="1"/>
        <end position="12"/>
    </location>
</feature>
<organism evidence="2 3">
    <name type="scientific">Mycobacterium tuberculosis</name>
    <dbReference type="NCBI Taxonomy" id="1773"/>
    <lineage>
        <taxon>Bacteria</taxon>
        <taxon>Bacillati</taxon>
        <taxon>Actinomycetota</taxon>
        <taxon>Actinomycetes</taxon>
        <taxon>Mycobacteriales</taxon>
        <taxon>Mycobacteriaceae</taxon>
        <taxon>Mycobacterium</taxon>
        <taxon>Mycobacterium tuberculosis complex</taxon>
    </lineage>
</organism>
<evidence type="ECO:0000256" key="1">
    <source>
        <dbReference type="SAM" id="MobiDB-lite"/>
    </source>
</evidence>
<evidence type="ECO:0000313" key="2">
    <source>
        <dbReference type="EMBL" id="COW80173.1"/>
    </source>
</evidence>
<dbReference type="AlphaFoldDB" id="A0A916P6K7"/>
<dbReference type="EMBL" id="CSBK01000021">
    <property type="protein sequence ID" value="COW80173.1"/>
    <property type="molecule type" value="Genomic_DNA"/>
</dbReference>
<sequence>MGDAGSSPSMFSPMTGDGIRSANARNSRAVRGGE</sequence>
<accession>A0A916P6K7</accession>
<proteinExistence type="predicted"/>
<name>A0A916P6K7_MYCTX</name>
<feature type="compositionally biased region" description="Low complexity" evidence="1">
    <location>
        <begin position="20"/>
        <end position="34"/>
    </location>
</feature>
<reference evidence="3" key="1">
    <citation type="submission" date="2015-03" db="EMBL/GenBank/DDBJ databases">
        <authorList>
            <consortium name="Pathogen Informatics"/>
        </authorList>
    </citation>
    <scope>NUCLEOTIDE SEQUENCE [LARGE SCALE GENOMIC DNA]</scope>
    <source>
        <strain evidence="3">N09902308</strain>
    </source>
</reference>